<dbReference type="GO" id="GO:0005886">
    <property type="term" value="C:plasma membrane"/>
    <property type="evidence" value="ECO:0007669"/>
    <property type="project" value="UniProtKB-SubCell"/>
</dbReference>
<comment type="subcellular location">
    <subcellularLocation>
        <location evidence="1">Cell membrane</location>
        <topology evidence="1">Single-pass membrane protein</topology>
    </subcellularLocation>
</comment>
<evidence type="ECO:0000256" key="9">
    <source>
        <dbReference type="ARBA" id="ARBA00023588"/>
    </source>
</evidence>
<keyword evidence="3" id="KW-0808">Transferase</keyword>
<dbReference type="RefSeq" id="WP_419865718.1">
    <property type="nucleotide sequence ID" value="NZ_LT629690.1"/>
</dbReference>
<organism evidence="13 14">
    <name type="scientific">Terriglobus roseus</name>
    <dbReference type="NCBI Taxonomy" id="392734"/>
    <lineage>
        <taxon>Bacteria</taxon>
        <taxon>Pseudomonadati</taxon>
        <taxon>Acidobacteriota</taxon>
        <taxon>Terriglobia</taxon>
        <taxon>Terriglobales</taxon>
        <taxon>Acidobacteriaceae</taxon>
        <taxon>Terriglobus</taxon>
    </lineage>
</organism>
<keyword evidence="5" id="KW-0732">Signal</keyword>
<comment type="similarity">
    <text evidence="10">Belongs to the acyltransferase CrtO family.</text>
</comment>
<sequence length="151" mass="17459">MRSFYVALVDVVYWPIVQLSVSAVLVRIPTSKFSSDGWITRARKWERSLSLYRLFGVPSWKKRLPDAAFLVGGTRKTVNPYSRSDVSRFLSELRRAEVAHWMQVAFAIPCWFWNPTWAALLMTLYAICTNAPCIAAQRYNRNLVQSRHACQ</sequence>
<protein>
    <recommendedName>
        <fullName evidence="11">Glycosyl-4,4'-diaponeurosporenoate acyltransferase</fullName>
    </recommendedName>
</protein>
<evidence type="ECO:0000256" key="3">
    <source>
        <dbReference type="ARBA" id="ARBA00022679"/>
    </source>
</evidence>
<keyword evidence="7" id="KW-0472">Membrane</keyword>
<dbReference type="Proteomes" id="UP000182427">
    <property type="component" value="Chromosome I"/>
</dbReference>
<keyword evidence="8" id="KW-0012">Acyltransferase</keyword>
<evidence type="ECO:0000256" key="2">
    <source>
        <dbReference type="ARBA" id="ARBA00022475"/>
    </source>
</evidence>
<dbReference type="Pfam" id="PF18927">
    <property type="entry name" value="CrtO"/>
    <property type="match status" value="1"/>
</dbReference>
<evidence type="ECO:0000313" key="14">
    <source>
        <dbReference type="Proteomes" id="UP000182427"/>
    </source>
</evidence>
<dbReference type="EMBL" id="LT629690">
    <property type="protein sequence ID" value="SDF75472.1"/>
    <property type="molecule type" value="Genomic_DNA"/>
</dbReference>
<evidence type="ECO:0000256" key="5">
    <source>
        <dbReference type="ARBA" id="ARBA00022729"/>
    </source>
</evidence>
<evidence type="ECO:0000256" key="12">
    <source>
        <dbReference type="ARBA" id="ARBA00025324"/>
    </source>
</evidence>
<evidence type="ECO:0000256" key="11">
    <source>
        <dbReference type="ARBA" id="ARBA00023667"/>
    </source>
</evidence>
<evidence type="ECO:0000313" key="13">
    <source>
        <dbReference type="EMBL" id="SDF75472.1"/>
    </source>
</evidence>
<name>A0A1G7NNB1_9BACT</name>
<evidence type="ECO:0000256" key="6">
    <source>
        <dbReference type="ARBA" id="ARBA00022989"/>
    </source>
</evidence>
<comment type="function">
    <text evidence="12">Catalyzes the acylation of glycosyl-4,4'-diaponeurosporenoate, i.e. the esterification of glucose at the C6'' position with the carboxyl group of the C(15) fatty acid 12-methyltetradecanoic acid, to yield staphyloxanthin. This is the last step in the biosynthesis of this orange pigment, present in most staphylococci strains.</text>
</comment>
<evidence type="ECO:0000256" key="8">
    <source>
        <dbReference type="ARBA" id="ARBA00023315"/>
    </source>
</evidence>
<dbReference type="InterPro" id="IPR044021">
    <property type="entry name" value="CrtO"/>
</dbReference>
<gene>
    <name evidence="13" type="ORF">SAMN05444167_3207</name>
</gene>
<keyword evidence="4" id="KW-0812">Transmembrane</keyword>
<evidence type="ECO:0000256" key="4">
    <source>
        <dbReference type="ARBA" id="ARBA00022692"/>
    </source>
</evidence>
<evidence type="ECO:0000256" key="1">
    <source>
        <dbReference type="ARBA" id="ARBA00004162"/>
    </source>
</evidence>
<evidence type="ECO:0000256" key="10">
    <source>
        <dbReference type="ARBA" id="ARBA00023603"/>
    </source>
</evidence>
<keyword evidence="2" id="KW-1003">Cell membrane</keyword>
<proteinExistence type="inferred from homology"/>
<dbReference type="AlphaFoldDB" id="A0A1G7NNB1"/>
<accession>A0A1G7NNB1</accession>
<dbReference type="UniPathway" id="UPA00029">
    <property type="reaction ID" value="UER00560"/>
</dbReference>
<keyword evidence="14" id="KW-1185">Reference proteome</keyword>
<reference evidence="14" key="1">
    <citation type="submission" date="2016-10" db="EMBL/GenBank/DDBJ databases">
        <authorList>
            <person name="Varghese N."/>
            <person name="Submissions S."/>
        </authorList>
    </citation>
    <scope>NUCLEOTIDE SEQUENCE [LARGE SCALE GENOMIC DNA]</scope>
    <source>
        <strain evidence="14">GAS232</strain>
    </source>
</reference>
<dbReference type="GO" id="GO:0016746">
    <property type="term" value="F:acyltransferase activity"/>
    <property type="evidence" value="ECO:0007669"/>
    <property type="project" value="UniProtKB-KW"/>
</dbReference>
<keyword evidence="6" id="KW-1133">Transmembrane helix</keyword>
<comment type="pathway">
    <text evidence="9">Carotenoid biosynthesis; staphyloxanthin biosynthesis; staphyloxanthin from farnesyl diphosphate: step 5/5.</text>
</comment>
<evidence type="ECO:0000256" key="7">
    <source>
        <dbReference type="ARBA" id="ARBA00023136"/>
    </source>
</evidence>